<dbReference type="GO" id="GO:0005524">
    <property type="term" value="F:ATP binding"/>
    <property type="evidence" value="ECO:0007669"/>
    <property type="project" value="InterPro"/>
</dbReference>
<feature type="domain" description="Adenylate kinase active site lid" evidence="9">
    <location>
        <begin position="187"/>
        <end position="222"/>
    </location>
</feature>
<dbReference type="Proteomes" id="UP000054324">
    <property type="component" value="Unassembled WGS sequence"/>
</dbReference>
<dbReference type="Pfam" id="PF05191">
    <property type="entry name" value="ADK_lid"/>
    <property type="match status" value="1"/>
</dbReference>
<feature type="non-terminal residue" evidence="10">
    <location>
        <position position="1"/>
    </location>
</feature>
<dbReference type="CTD" id="20326669"/>
<dbReference type="NCBIfam" id="TIGR01351">
    <property type="entry name" value="adk"/>
    <property type="match status" value="1"/>
</dbReference>
<dbReference type="GO" id="GO:0005525">
    <property type="term" value="F:GTP binding"/>
    <property type="evidence" value="ECO:0007669"/>
    <property type="project" value="UniProtKB-KW"/>
</dbReference>
<protein>
    <recommendedName>
        <fullName evidence="7">Adenylate kinase 3</fullName>
    </recommendedName>
</protein>
<dbReference type="HAMAP" id="MF_03169">
    <property type="entry name" value="Adenylate_kinase_AK3"/>
    <property type="match status" value="1"/>
</dbReference>
<name>A0A075AJW3_OPIVI</name>
<dbReference type="PROSITE" id="PS00113">
    <property type="entry name" value="ADENYLATE_KINASE"/>
    <property type="match status" value="1"/>
</dbReference>
<dbReference type="KEGG" id="ovi:T265_12501"/>
<dbReference type="STRING" id="6198.A0A075AJW3"/>
<evidence type="ECO:0000256" key="5">
    <source>
        <dbReference type="ARBA" id="ARBA00023128"/>
    </source>
</evidence>
<dbReference type="GeneID" id="20326669"/>
<organism evidence="10 11">
    <name type="scientific">Opisthorchis viverrini</name>
    <name type="common">Southeast Asian liver fluke</name>
    <dbReference type="NCBI Taxonomy" id="6198"/>
    <lineage>
        <taxon>Eukaryota</taxon>
        <taxon>Metazoa</taxon>
        <taxon>Spiralia</taxon>
        <taxon>Lophotrochozoa</taxon>
        <taxon>Platyhelminthes</taxon>
        <taxon>Trematoda</taxon>
        <taxon>Digenea</taxon>
        <taxon>Opisthorchiida</taxon>
        <taxon>Opisthorchiata</taxon>
        <taxon>Opisthorchiidae</taxon>
        <taxon>Opisthorchis</taxon>
    </lineage>
</organism>
<dbReference type="AlphaFoldDB" id="A0A075AJW3"/>
<keyword evidence="3" id="KW-0547">Nucleotide-binding</keyword>
<evidence type="ECO:0000256" key="4">
    <source>
        <dbReference type="ARBA" id="ARBA00022777"/>
    </source>
</evidence>
<dbReference type="InterPro" id="IPR007862">
    <property type="entry name" value="Adenylate_kinase_lid-dom"/>
</dbReference>
<dbReference type="InterPro" id="IPR006259">
    <property type="entry name" value="Adenyl_kin_sub"/>
</dbReference>
<evidence type="ECO:0000313" key="10">
    <source>
        <dbReference type="EMBL" id="KER34084.1"/>
    </source>
</evidence>
<keyword evidence="5" id="KW-0496">Mitochondrion</keyword>
<dbReference type="CDD" id="cd01428">
    <property type="entry name" value="ADK"/>
    <property type="match status" value="1"/>
</dbReference>
<dbReference type="InterPro" id="IPR033690">
    <property type="entry name" value="Adenylat_kinase_CS"/>
</dbReference>
<evidence type="ECO:0000256" key="8">
    <source>
        <dbReference type="RuleBase" id="RU003330"/>
    </source>
</evidence>
<keyword evidence="6" id="KW-0342">GTP-binding</keyword>
<dbReference type="OrthoDB" id="439792at2759"/>
<dbReference type="Pfam" id="PF00406">
    <property type="entry name" value="ADK"/>
    <property type="match status" value="1"/>
</dbReference>
<dbReference type="SUPFAM" id="SSF52540">
    <property type="entry name" value="P-loop containing nucleoside triphosphate hydrolases"/>
    <property type="match status" value="1"/>
</dbReference>
<evidence type="ECO:0000256" key="7">
    <source>
        <dbReference type="ARBA" id="ARBA00047210"/>
    </source>
</evidence>
<dbReference type="InterPro" id="IPR000850">
    <property type="entry name" value="Adenylat/UMP-CMP_kin"/>
</dbReference>
<evidence type="ECO:0000313" key="11">
    <source>
        <dbReference type="Proteomes" id="UP000054324"/>
    </source>
</evidence>
<keyword evidence="4 8" id="KW-0418">Kinase</keyword>
<evidence type="ECO:0000256" key="1">
    <source>
        <dbReference type="ARBA" id="ARBA00004305"/>
    </source>
</evidence>
<proteinExistence type="inferred from homology"/>
<dbReference type="GO" id="GO:0005759">
    <property type="term" value="C:mitochondrial matrix"/>
    <property type="evidence" value="ECO:0007669"/>
    <property type="project" value="UniProtKB-SubCell"/>
</dbReference>
<comment type="similarity">
    <text evidence="8">Belongs to the adenylate kinase family.</text>
</comment>
<evidence type="ECO:0000256" key="6">
    <source>
        <dbReference type="ARBA" id="ARBA00023134"/>
    </source>
</evidence>
<dbReference type="FunFam" id="3.40.50.300:FF:000106">
    <property type="entry name" value="Adenylate kinase mitochondrial"/>
    <property type="match status" value="1"/>
</dbReference>
<evidence type="ECO:0000256" key="3">
    <source>
        <dbReference type="ARBA" id="ARBA00022741"/>
    </source>
</evidence>
<dbReference type="InterPro" id="IPR027417">
    <property type="entry name" value="P-loop_NTPase"/>
</dbReference>
<dbReference type="InterPro" id="IPR028586">
    <property type="entry name" value="AK3/Ak4_mitochondrial"/>
</dbReference>
<comment type="subcellular location">
    <subcellularLocation>
        <location evidence="1">Mitochondrion matrix</location>
    </subcellularLocation>
</comment>
<keyword evidence="11" id="KW-1185">Reference proteome</keyword>
<evidence type="ECO:0000256" key="2">
    <source>
        <dbReference type="ARBA" id="ARBA00022679"/>
    </source>
</evidence>
<dbReference type="GO" id="GO:0004017">
    <property type="term" value="F:AMP kinase activity"/>
    <property type="evidence" value="ECO:0007669"/>
    <property type="project" value="InterPro"/>
</dbReference>
<sequence>ERQPLNDKNIIEILGRRPVYQSVKQGHSCDDKPITGLSFLPSTAREIRVHCLLAATMKSTRPVFSVVKAVILGPPGSGKGTISKRITKDFPLDCISSGDLLRAHVADNSMIGVAASKYMSKGQLVPDDLVTKMMLQECARYRDSNLLLDGFPRTVEQAKALDKETTINCVINLDVPFDEIINRVKCRWVHLPSGRIYNTEFNPPKIPGLDDITGEPLVQREDDQPETVRARLETYGRVMKPLFDYYKYLQINLRHPVHQAAFNVRTLKQAGQRTALALTLDSLGFDVCSSQKRGFKMQALFGLTAPSVSTPFWLRNSDNPEAAVAECTEIGIVLSHRAELSLFDCIPVDSRICADRLVHLTSGKLIPV</sequence>
<dbReference type="RefSeq" id="XP_009162289.1">
    <property type="nucleotide sequence ID" value="XM_009164025.1"/>
</dbReference>
<keyword evidence="2 8" id="KW-0808">Transferase</keyword>
<dbReference type="PANTHER" id="PTHR23359">
    <property type="entry name" value="NUCLEOTIDE KINASE"/>
    <property type="match status" value="1"/>
</dbReference>
<gene>
    <name evidence="10" type="ORF">T265_12501</name>
</gene>
<accession>A0A075AJW3</accession>
<dbReference type="PRINTS" id="PR00094">
    <property type="entry name" value="ADENYLTKNASE"/>
</dbReference>
<dbReference type="EMBL" id="KL596620">
    <property type="protein sequence ID" value="KER34084.1"/>
    <property type="molecule type" value="Genomic_DNA"/>
</dbReference>
<evidence type="ECO:0000259" key="9">
    <source>
        <dbReference type="Pfam" id="PF05191"/>
    </source>
</evidence>
<reference evidence="10 11" key="1">
    <citation type="submission" date="2013-11" db="EMBL/GenBank/DDBJ databases">
        <title>Opisthorchis viverrini - life in the bile duct.</title>
        <authorList>
            <person name="Young N.D."/>
            <person name="Nagarajan N."/>
            <person name="Lin S.J."/>
            <person name="Korhonen P.K."/>
            <person name="Jex A.R."/>
            <person name="Hall R.S."/>
            <person name="Safavi-Hemami H."/>
            <person name="Kaewkong W."/>
            <person name="Bertrand D."/>
            <person name="Gao S."/>
            <person name="Seet Q."/>
            <person name="Wongkham S."/>
            <person name="Teh B.T."/>
            <person name="Wongkham C."/>
            <person name="Intapan P.M."/>
            <person name="Maleewong W."/>
            <person name="Yang X."/>
            <person name="Hu M."/>
            <person name="Wang Z."/>
            <person name="Hofmann A."/>
            <person name="Sternberg P.W."/>
            <person name="Tan P."/>
            <person name="Wang J."/>
            <person name="Gasser R.B."/>
        </authorList>
    </citation>
    <scope>NUCLEOTIDE SEQUENCE [LARGE SCALE GENOMIC DNA]</scope>
</reference>
<dbReference type="Gene3D" id="3.40.50.300">
    <property type="entry name" value="P-loop containing nucleotide triphosphate hydrolases"/>
    <property type="match status" value="1"/>
</dbReference>
<dbReference type="HAMAP" id="MF_00235">
    <property type="entry name" value="Adenylate_kinase_Adk"/>
    <property type="match status" value="1"/>
</dbReference>